<feature type="domain" description="Helix-turn-helix" evidence="1">
    <location>
        <begin position="23"/>
        <end position="66"/>
    </location>
</feature>
<proteinExistence type="predicted"/>
<evidence type="ECO:0000259" key="1">
    <source>
        <dbReference type="Pfam" id="PF12728"/>
    </source>
</evidence>
<dbReference type="EMBL" id="FMHU01000001">
    <property type="protein sequence ID" value="SCL12850.1"/>
    <property type="molecule type" value="Genomic_DNA"/>
</dbReference>
<dbReference type="Proteomes" id="UP000198906">
    <property type="component" value="Unassembled WGS sequence"/>
</dbReference>
<evidence type="ECO:0000313" key="2">
    <source>
        <dbReference type="EMBL" id="SCL12850.1"/>
    </source>
</evidence>
<dbReference type="Pfam" id="PF12728">
    <property type="entry name" value="HTH_17"/>
    <property type="match status" value="1"/>
</dbReference>
<sequence>MVQEIRLSTVRTITHHQRPRFHSVSETATILGMSEVTLYRAIHAGQFPAIKVRGRLVIPARVLDDMEESALATGLVDAEAYTRRKAS</sequence>
<dbReference type="InterPro" id="IPR041657">
    <property type="entry name" value="HTH_17"/>
</dbReference>
<reference evidence="3" key="1">
    <citation type="submission" date="2016-06" db="EMBL/GenBank/DDBJ databases">
        <authorList>
            <person name="Varghese N."/>
        </authorList>
    </citation>
    <scope>NUCLEOTIDE SEQUENCE [LARGE SCALE GENOMIC DNA]</scope>
    <source>
        <strain evidence="3">DSM 46123</strain>
    </source>
</reference>
<dbReference type="STRING" id="47866.GA0074694_0034"/>
<evidence type="ECO:0000313" key="3">
    <source>
        <dbReference type="Proteomes" id="UP000198906"/>
    </source>
</evidence>
<dbReference type="AlphaFoldDB" id="A0A1C6R769"/>
<gene>
    <name evidence="2" type="ORF">GA0074694_0034</name>
</gene>
<accession>A0A1C6R769</accession>
<keyword evidence="3" id="KW-1185">Reference proteome</keyword>
<organism evidence="2 3">
    <name type="scientific">Micromonospora inyonensis</name>
    <dbReference type="NCBI Taxonomy" id="47866"/>
    <lineage>
        <taxon>Bacteria</taxon>
        <taxon>Bacillati</taxon>
        <taxon>Actinomycetota</taxon>
        <taxon>Actinomycetes</taxon>
        <taxon>Micromonosporales</taxon>
        <taxon>Micromonosporaceae</taxon>
        <taxon>Micromonospora</taxon>
    </lineage>
</organism>
<name>A0A1C6R769_9ACTN</name>
<protein>
    <submittedName>
        <fullName evidence="2">DNA binding domain-containing protein, excisionase family</fullName>
    </submittedName>
</protein>